<comment type="caution">
    <text evidence="3">The sequence shown here is derived from an EMBL/GenBank/DDBJ whole genome shotgun (WGS) entry which is preliminary data.</text>
</comment>
<evidence type="ECO:0000313" key="3">
    <source>
        <dbReference type="EMBL" id="MBK7673993.1"/>
    </source>
</evidence>
<sequence>MKAANELFSKVQLPTGSSARQPLVIDPLVDGVTGAQSAATRSMEQKIVDLVRHQHPRFEVEAFTTANLAQQPLVLVGTFTPINNSAGQPTGERDAFRICLALADLKTGKVIAKGVARARPNGVDVAPLPFDADSPAWTRDPAVDGYIKTCQGSKAGDPINAVYADRILAAALINDATSAYNARRYRESLELYRSALRTPGGEQLRAFNGVYLANWKLKRRDEAIQAYARIVDYGLANRQLSVKFLFRPGSTQFWADAQISGPYPLWLKQIAQRSAHSKACLEIVGHTSRSGPEPLNERLSVLRAQAIKDRLETVAAELAKRTIVSGAGSRENLVGTGADDASDALDRRVEFKVIGC</sequence>
<keyword evidence="1" id="KW-0472">Membrane</keyword>
<dbReference type="Pfam" id="PF00691">
    <property type="entry name" value="OmpA"/>
    <property type="match status" value="1"/>
</dbReference>
<dbReference type="Proteomes" id="UP000697998">
    <property type="component" value="Unassembled WGS sequence"/>
</dbReference>
<dbReference type="SUPFAM" id="SSF103088">
    <property type="entry name" value="OmpA-like"/>
    <property type="match status" value="1"/>
</dbReference>
<dbReference type="Gene3D" id="3.30.1330.60">
    <property type="entry name" value="OmpA-like domain"/>
    <property type="match status" value="1"/>
</dbReference>
<dbReference type="AlphaFoldDB" id="A0A935PX15"/>
<reference evidence="3 4" key="1">
    <citation type="submission" date="2020-10" db="EMBL/GenBank/DDBJ databases">
        <title>Connecting structure to function with the recovery of over 1000 high-quality activated sludge metagenome-assembled genomes encoding full-length rRNA genes using long-read sequencing.</title>
        <authorList>
            <person name="Singleton C.M."/>
            <person name="Petriglieri F."/>
            <person name="Kristensen J.M."/>
            <person name="Kirkegaard R.H."/>
            <person name="Michaelsen T.Y."/>
            <person name="Andersen M.H."/>
            <person name="Karst S.M."/>
            <person name="Dueholm M.S."/>
            <person name="Nielsen P.H."/>
            <person name="Albertsen M."/>
        </authorList>
    </citation>
    <scope>NUCLEOTIDE SEQUENCE [LARGE SCALE GENOMIC DNA]</scope>
    <source>
        <strain evidence="3">EsbW_18-Q3-R4-48_BATAC.285</strain>
    </source>
</reference>
<dbReference type="InterPro" id="IPR036737">
    <property type="entry name" value="OmpA-like_sf"/>
</dbReference>
<dbReference type="PROSITE" id="PS51123">
    <property type="entry name" value="OMPA_2"/>
    <property type="match status" value="1"/>
</dbReference>
<evidence type="ECO:0000313" key="4">
    <source>
        <dbReference type="Proteomes" id="UP000697998"/>
    </source>
</evidence>
<evidence type="ECO:0000256" key="1">
    <source>
        <dbReference type="PROSITE-ProRule" id="PRU00473"/>
    </source>
</evidence>
<dbReference type="GO" id="GO:0016020">
    <property type="term" value="C:membrane"/>
    <property type="evidence" value="ECO:0007669"/>
    <property type="project" value="UniProtKB-UniRule"/>
</dbReference>
<accession>A0A935PX15</accession>
<name>A0A935PX15_9PROT</name>
<gene>
    <name evidence="3" type="ORF">IPJ27_04065</name>
</gene>
<feature type="domain" description="OmpA-like" evidence="2">
    <location>
        <begin position="233"/>
        <end position="356"/>
    </location>
</feature>
<organism evidence="3 4">
    <name type="scientific">Candidatus Accumulibacter proximus</name>
    <dbReference type="NCBI Taxonomy" id="2954385"/>
    <lineage>
        <taxon>Bacteria</taxon>
        <taxon>Pseudomonadati</taxon>
        <taxon>Pseudomonadota</taxon>
        <taxon>Betaproteobacteria</taxon>
        <taxon>Candidatus Accumulibacter</taxon>
    </lineage>
</organism>
<dbReference type="InterPro" id="IPR006665">
    <property type="entry name" value="OmpA-like"/>
</dbReference>
<protein>
    <submittedName>
        <fullName evidence="3">OmpA family protein</fullName>
    </submittedName>
</protein>
<proteinExistence type="predicted"/>
<evidence type="ECO:0000259" key="2">
    <source>
        <dbReference type="PROSITE" id="PS51123"/>
    </source>
</evidence>
<dbReference type="EMBL" id="JADJMH010000002">
    <property type="protein sequence ID" value="MBK7673993.1"/>
    <property type="molecule type" value="Genomic_DNA"/>
</dbReference>